<proteinExistence type="predicted"/>
<sequence>MANKLFEPTSSTWRNHRGYTECKVLEVGAGAGAPFDKDSLWTRRIGYTALDISPDEFAVDRTVFR</sequence>
<evidence type="ECO:0000313" key="1">
    <source>
        <dbReference type="EMBL" id="CAI8926041.1"/>
    </source>
</evidence>
<name>A0ABM9I6K3_9GAMM</name>
<dbReference type="EMBL" id="OX458333">
    <property type="protein sequence ID" value="CAI8926041.1"/>
    <property type="molecule type" value="Genomic_DNA"/>
</dbReference>
<accession>A0ABM9I6K3</accession>
<protein>
    <recommendedName>
        <fullName evidence="3">Methyltransferase type 11 domain-containing protein</fullName>
    </recommendedName>
</protein>
<reference evidence="1 2" key="1">
    <citation type="submission" date="2023-03" db="EMBL/GenBank/DDBJ databases">
        <authorList>
            <person name="Pearce D."/>
        </authorList>
    </citation>
    <scope>NUCLEOTIDE SEQUENCE [LARGE SCALE GENOMIC DNA]</scope>
    <source>
        <strain evidence="1">Msz</strain>
    </source>
</reference>
<keyword evidence="2" id="KW-1185">Reference proteome</keyword>
<organism evidence="1 2">
    <name type="scientific">Methylocaldum szegediense</name>
    <dbReference type="NCBI Taxonomy" id="73780"/>
    <lineage>
        <taxon>Bacteria</taxon>
        <taxon>Pseudomonadati</taxon>
        <taxon>Pseudomonadota</taxon>
        <taxon>Gammaproteobacteria</taxon>
        <taxon>Methylococcales</taxon>
        <taxon>Methylococcaceae</taxon>
        <taxon>Methylocaldum</taxon>
    </lineage>
</organism>
<gene>
    <name evidence="1" type="ORF">MSZNOR_3939</name>
</gene>
<evidence type="ECO:0000313" key="2">
    <source>
        <dbReference type="Proteomes" id="UP001162030"/>
    </source>
</evidence>
<dbReference type="Proteomes" id="UP001162030">
    <property type="component" value="Chromosome"/>
</dbReference>
<evidence type="ECO:0008006" key="3">
    <source>
        <dbReference type="Google" id="ProtNLM"/>
    </source>
</evidence>